<keyword evidence="2" id="KW-0378">Hydrolase</keyword>
<dbReference type="EMBL" id="ML743681">
    <property type="protein sequence ID" value="KAE8130998.1"/>
    <property type="molecule type" value="Genomic_DNA"/>
</dbReference>
<dbReference type="AlphaFoldDB" id="A0A5N6S8K5"/>
<keyword evidence="2" id="KW-0540">Nuclease</keyword>
<dbReference type="GeneID" id="43640577"/>
<reference evidence="2 3" key="1">
    <citation type="submission" date="2019-04" db="EMBL/GenBank/DDBJ databases">
        <title>Friends and foes A comparative genomics study of 23 Aspergillus species from section Flavi.</title>
        <authorList>
            <consortium name="DOE Joint Genome Institute"/>
            <person name="Kjaerbolling I."/>
            <person name="Vesth T."/>
            <person name="Frisvad J.C."/>
            <person name="Nybo J.L."/>
            <person name="Theobald S."/>
            <person name="Kildgaard S."/>
            <person name="Isbrandt T."/>
            <person name="Kuo A."/>
            <person name="Sato A."/>
            <person name="Lyhne E.K."/>
            <person name="Kogle M.E."/>
            <person name="Wiebenga A."/>
            <person name="Kun R.S."/>
            <person name="Lubbers R.J."/>
            <person name="Makela M.R."/>
            <person name="Barry K."/>
            <person name="Chovatia M."/>
            <person name="Clum A."/>
            <person name="Daum C."/>
            <person name="Haridas S."/>
            <person name="He G."/>
            <person name="LaButti K."/>
            <person name="Lipzen A."/>
            <person name="Mondo S."/>
            <person name="Riley R."/>
            <person name="Salamov A."/>
            <person name="Simmons B.A."/>
            <person name="Magnuson J.K."/>
            <person name="Henrissat B."/>
            <person name="Mortensen U.H."/>
            <person name="Larsen T.O."/>
            <person name="Devries R.P."/>
            <person name="Grigoriev I.V."/>
            <person name="Machida M."/>
            <person name="Baker S.E."/>
            <person name="Andersen M.R."/>
        </authorList>
    </citation>
    <scope>NUCLEOTIDE SEQUENCE [LARGE SCALE GENOMIC DNA]</scope>
    <source>
        <strain evidence="2 3">CBS 117625</strain>
    </source>
</reference>
<accession>A0A5N6S8K5</accession>
<keyword evidence="2" id="KW-0255">Endonuclease</keyword>
<organism evidence="2 3">
    <name type="scientific">Aspergillus pseudotamarii</name>
    <dbReference type="NCBI Taxonomy" id="132259"/>
    <lineage>
        <taxon>Eukaryota</taxon>
        <taxon>Fungi</taxon>
        <taxon>Dikarya</taxon>
        <taxon>Ascomycota</taxon>
        <taxon>Pezizomycotina</taxon>
        <taxon>Eurotiomycetes</taxon>
        <taxon>Eurotiomycetidae</taxon>
        <taxon>Eurotiales</taxon>
        <taxon>Aspergillaceae</taxon>
        <taxon>Aspergillus</taxon>
        <taxon>Aspergillus subgen. Circumdati</taxon>
    </lineage>
</organism>
<gene>
    <name evidence="2" type="ORF">BDV38DRAFT_265587</name>
</gene>
<keyword evidence="3" id="KW-1185">Reference proteome</keyword>
<dbReference type="InterPro" id="IPR003615">
    <property type="entry name" value="HNH_nuc"/>
</dbReference>
<sequence length="257" mass="29321">MLHILFFAPGGFETRRYRSRLALRPTDTRIQHGRYILTPYTPGETTVTTDDRYYPRTLSISAATRELAFRDQIRTRDGRCVITGRINRQGHVGIWTGYEAAHIFPLALDTIFQSHGFSNLITYNNPPGIKSPQNGILLRNDIHAHWDQYAIAVNPSDGYKIQSFTPETWDYHGKVLHPVCRQRGHQMAVVDALLHWHYEQAVLCNMRGAGEPTFEFDFPPGTDMMGEIRNGPQPAERMEAELFGRLHGLYQAESSPP</sequence>
<dbReference type="Pfam" id="PF13391">
    <property type="entry name" value="HNH_2"/>
    <property type="match status" value="1"/>
</dbReference>
<dbReference type="OrthoDB" id="2142759at2759"/>
<evidence type="ECO:0000313" key="2">
    <source>
        <dbReference type="EMBL" id="KAE8130998.1"/>
    </source>
</evidence>
<dbReference type="GO" id="GO:0004519">
    <property type="term" value="F:endonuclease activity"/>
    <property type="evidence" value="ECO:0007669"/>
    <property type="project" value="UniProtKB-KW"/>
</dbReference>
<proteinExistence type="predicted"/>
<evidence type="ECO:0000259" key="1">
    <source>
        <dbReference type="Pfam" id="PF13391"/>
    </source>
</evidence>
<evidence type="ECO:0000313" key="3">
    <source>
        <dbReference type="Proteomes" id="UP000325672"/>
    </source>
</evidence>
<dbReference type="RefSeq" id="XP_031907061.1">
    <property type="nucleotide sequence ID" value="XM_032056367.1"/>
</dbReference>
<name>A0A5N6S8K5_ASPPS</name>
<dbReference type="Proteomes" id="UP000325672">
    <property type="component" value="Unassembled WGS sequence"/>
</dbReference>
<feature type="domain" description="HNH nuclease" evidence="1">
    <location>
        <begin position="80"/>
        <end position="154"/>
    </location>
</feature>
<protein>
    <submittedName>
        <fullName evidence="2">HNH endonuclease-domain-containing protein</fullName>
    </submittedName>
</protein>